<feature type="region of interest" description="Disordered" evidence="1">
    <location>
        <begin position="1"/>
        <end position="45"/>
    </location>
</feature>
<organism evidence="2 3">
    <name type="scientific">Eumeta variegata</name>
    <name type="common">Bagworm moth</name>
    <name type="synonym">Eumeta japonica</name>
    <dbReference type="NCBI Taxonomy" id="151549"/>
    <lineage>
        <taxon>Eukaryota</taxon>
        <taxon>Metazoa</taxon>
        <taxon>Ecdysozoa</taxon>
        <taxon>Arthropoda</taxon>
        <taxon>Hexapoda</taxon>
        <taxon>Insecta</taxon>
        <taxon>Pterygota</taxon>
        <taxon>Neoptera</taxon>
        <taxon>Endopterygota</taxon>
        <taxon>Lepidoptera</taxon>
        <taxon>Glossata</taxon>
        <taxon>Ditrysia</taxon>
        <taxon>Tineoidea</taxon>
        <taxon>Psychidae</taxon>
        <taxon>Oiketicinae</taxon>
        <taxon>Eumeta</taxon>
    </lineage>
</organism>
<evidence type="ECO:0000313" key="3">
    <source>
        <dbReference type="Proteomes" id="UP000299102"/>
    </source>
</evidence>
<sequence>MPVGSPNGSPDDDSRRAGARAGEAAAAERDRAPATASANITTSGRRATEVAKAVALGVAARTDERRFKTYLRTVAVAVSCNFRAARKYAGFEVTRRSHKA</sequence>
<protein>
    <submittedName>
        <fullName evidence="2">Uncharacterized protein</fullName>
    </submittedName>
</protein>
<gene>
    <name evidence="2" type="ORF">EVAR_17670_1</name>
</gene>
<evidence type="ECO:0000256" key="1">
    <source>
        <dbReference type="SAM" id="MobiDB-lite"/>
    </source>
</evidence>
<evidence type="ECO:0000313" key="2">
    <source>
        <dbReference type="EMBL" id="GBP29133.1"/>
    </source>
</evidence>
<dbReference type="EMBL" id="BGZK01000216">
    <property type="protein sequence ID" value="GBP29133.1"/>
    <property type="molecule type" value="Genomic_DNA"/>
</dbReference>
<reference evidence="2 3" key="1">
    <citation type="journal article" date="2019" name="Commun. Biol.">
        <title>The bagworm genome reveals a unique fibroin gene that provides high tensile strength.</title>
        <authorList>
            <person name="Kono N."/>
            <person name="Nakamura H."/>
            <person name="Ohtoshi R."/>
            <person name="Tomita M."/>
            <person name="Numata K."/>
            <person name="Arakawa K."/>
        </authorList>
    </citation>
    <scope>NUCLEOTIDE SEQUENCE [LARGE SCALE GENOMIC DNA]</scope>
</reference>
<comment type="caution">
    <text evidence="2">The sequence shown here is derived from an EMBL/GenBank/DDBJ whole genome shotgun (WGS) entry which is preliminary data.</text>
</comment>
<name>A0A4C1URM3_EUMVA</name>
<dbReference type="AlphaFoldDB" id="A0A4C1URM3"/>
<dbReference type="Proteomes" id="UP000299102">
    <property type="component" value="Unassembled WGS sequence"/>
</dbReference>
<proteinExistence type="predicted"/>
<accession>A0A4C1URM3</accession>
<keyword evidence="3" id="KW-1185">Reference proteome</keyword>